<feature type="domain" description="YgjP-like metallopeptidase" evidence="1">
    <location>
        <begin position="60"/>
        <end position="152"/>
    </location>
</feature>
<dbReference type="Proteomes" id="UP000315389">
    <property type="component" value="Unassembled WGS sequence"/>
</dbReference>
<keyword evidence="3" id="KW-1185">Reference proteome</keyword>
<dbReference type="Gene3D" id="3.30.2010.10">
    <property type="entry name" value="Metalloproteases ('zincins'), catalytic domain"/>
    <property type="match status" value="1"/>
</dbReference>
<evidence type="ECO:0000313" key="2">
    <source>
        <dbReference type="EMBL" id="TQL63947.1"/>
    </source>
</evidence>
<accession>A0A542ZUD6</accession>
<protein>
    <recommendedName>
        <fullName evidence="1">YgjP-like metallopeptidase domain-containing protein</fullName>
    </recommendedName>
</protein>
<organism evidence="2 3">
    <name type="scientific">Rarobacter faecitabidus</name>
    <dbReference type="NCBI Taxonomy" id="13243"/>
    <lineage>
        <taxon>Bacteria</taxon>
        <taxon>Bacillati</taxon>
        <taxon>Actinomycetota</taxon>
        <taxon>Actinomycetes</taxon>
        <taxon>Micrococcales</taxon>
        <taxon>Rarobacteraceae</taxon>
        <taxon>Rarobacter</taxon>
    </lineage>
</organism>
<dbReference type="AlphaFoldDB" id="A0A542ZUD6"/>
<sequence>MARVEVRRSDRRKRTISARLDGDTLVVFVPASLGRREEEKWVRQMRERMESRLRRSRPSDEELEARTRSLAAKYLPKGVRIRSVRWSDNQVKRWGSCSIETGDIRVSSRLRGMPPWVVDYVLLHEATHTIFAEHGNEFWTLLSAYPHTERARGFLQGIDYAGAHEVGGEAEDGCEEPGDSY</sequence>
<dbReference type="CDD" id="cd07344">
    <property type="entry name" value="M48_yhfN_like"/>
    <property type="match status" value="1"/>
</dbReference>
<dbReference type="PANTHER" id="PTHR30399">
    <property type="entry name" value="UNCHARACTERIZED PROTEIN YGJP"/>
    <property type="match status" value="1"/>
</dbReference>
<dbReference type="PANTHER" id="PTHR30399:SF1">
    <property type="entry name" value="UTP PYROPHOSPHATASE"/>
    <property type="match status" value="1"/>
</dbReference>
<dbReference type="Pfam" id="PF01863">
    <property type="entry name" value="YgjP-like"/>
    <property type="match status" value="1"/>
</dbReference>
<dbReference type="InterPro" id="IPR002725">
    <property type="entry name" value="YgjP-like_metallopeptidase"/>
</dbReference>
<comment type="caution">
    <text evidence="2">The sequence shown here is derived from an EMBL/GenBank/DDBJ whole genome shotgun (WGS) entry which is preliminary data.</text>
</comment>
<dbReference type="EMBL" id="VFOS01000001">
    <property type="protein sequence ID" value="TQL63947.1"/>
    <property type="molecule type" value="Genomic_DNA"/>
</dbReference>
<evidence type="ECO:0000313" key="3">
    <source>
        <dbReference type="Proteomes" id="UP000315389"/>
    </source>
</evidence>
<gene>
    <name evidence="2" type="ORF">FB461_0426</name>
</gene>
<dbReference type="InterPro" id="IPR053136">
    <property type="entry name" value="UTP_pyrophosphatase-like"/>
</dbReference>
<proteinExistence type="predicted"/>
<name>A0A542ZUD6_RARFA</name>
<reference evidence="2 3" key="1">
    <citation type="submission" date="2019-06" db="EMBL/GenBank/DDBJ databases">
        <title>Sequencing the genomes of 1000 actinobacteria strains.</title>
        <authorList>
            <person name="Klenk H.-P."/>
        </authorList>
    </citation>
    <scope>NUCLEOTIDE SEQUENCE [LARGE SCALE GENOMIC DNA]</scope>
    <source>
        <strain evidence="2 3">DSM 4813</strain>
    </source>
</reference>
<evidence type="ECO:0000259" key="1">
    <source>
        <dbReference type="Pfam" id="PF01863"/>
    </source>
</evidence>